<dbReference type="InterPro" id="IPR011009">
    <property type="entry name" value="Kinase-like_dom_sf"/>
</dbReference>
<dbReference type="Pfam" id="PF00069">
    <property type="entry name" value="Pkinase"/>
    <property type="match status" value="1"/>
</dbReference>
<feature type="compositionally biased region" description="Polar residues" evidence="5">
    <location>
        <begin position="607"/>
        <end position="618"/>
    </location>
</feature>
<organism evidence="7 8">
    <name type="scientific">Physocladia obscura</name>
    <dbReference type="NCBI Taxonomy" id="109957"/>
    <lineage>
        <taxon>Eukaryota</taxon>
        <taxon>Fungi</taxon>
        <taxon>Fungi incertae sedis</taxon>
        <taxon>Chytridiomycota</taxon>
        <taxon>Chytridiomycota incertae sedis</taxon>
        <taxon>Chytridiomycetes</taxon>
        <taxon>Chytridiales</taxon>
        <taxon>Chytriomycetaceae</taxon>
        <taxon>Physocladia</taxon>
    </lineage>
</organism>
<dbReference type="InterPro" id="IPR050339">
    <property type="entry name" value="CC_SR_Kinase"/>
</dbReference>
<keyword evidence="4" id="KW-0067">ATP-binding</keyword>
<keyword evidence="3" id="KW-0418">Kinase</keyword>
<evidence type="ECO:0000313" key="8">
    <source>
        <dbReference type="Proteomes" id="UP001211907"/>
    </source>
</evidence>
<dbReference type="Proteomes" id="UP001211907">
    <property type="component" value="Unassembled WGS sequence"/>
</dbReference>
<dbReference type="PANTHER" id="PTHR11042">
    <property type="entry name" value="EUKARYOTIC TRANSLATION INITIATION FACTOR 2-ALPHA KINASE EIF2-ALPHA KINASE -RELATED"/>
    <property type="match status" value="1"/>
</dbReference>
<dbReference type="InterPro" id="IPR000719">
    <property type="entry name" value="Prot_kinase_dom"/>
</dbReference>
<gene>
    <name evidence="7" type="ORF">HK100_005941</name>
</gene>
<feature type="region of interest" description="Disordered" evidence="5">
    <location>
        <begin position="554"/>
        <end position="574"/>
    </location>
</feature>
<evidence type="ECO:0000256" key="5">
    <source>
        <dbReference type="SAM" id="MobiDB-lite"/>
    </source>
</evidence>
<dbReference type="PROSITE" id="PS50011">
    <property type="entry name" value="PROTEIN_KINASE_DOM"/>
    <property type="match status" value="1"/>
</dbReference>
<evidence type="ECO:0000256" key="4">
    <source>
        <dbReference type="ARBA" id="ARBA00022840"/>
    </source>
</evidence>
<dbReference type="AlphaFoldDB" id="A0AAD5T6A7"/>
<feature type="compositionally biased region" description="Low complexity" evidence="5">
    <location>
        <begin position="337"/>
        <end position="351"/>
    </location>
</feature>
<feature type="compositionally biased region" description="Basic and acidic residues" evidence="5">
    <location>
        <begin position="460"/>
        <end position="474"/>
    </location>
</feature>
<keyword evidence="8" id="KW-1185">Reference proteome</keyword>
<feature type="region of interest" description="Disordered" evidence="5">
    <location>
        <begin position="601"/>
        <end position="627"/>
    </location>
</feature>
<feature type="region of interest" description="Disordered" evidence="5">
    <location>
        <begin position="1"/>
        <end position="21"/>
    </location>
</feature>
<evidence type="ECO:0000256" key="2">
    <source>
        <dbReference type="ARBA" id="ARBA00022741"/>
    </source>
</evidence>
<keyword evidence="2" id="KW-0547">Nucleotide-binding</keyword>
<feature type="compositionally biased region" description="Basic and acidic residues" evidence="5">
    <location>
        <begin position="364"/>
        <end position="379"/>
    </location>
</feature>
<dbReference type="Gene3D" id="1.10.510.10">
    <property type="entry name" value="Transferase(Phosphotransferase) domain 1"/>
    <property type="match status" value="1"/>
</dbReference>
<dbReference type="EMBL" id="JADGJH010000276">
    <property type="protein sequence ID" value="KAJ3131848.1"/>
    <property type="molecule type" value="Genomic_DNA"/>
</dbReference>
<dbReference type="GO" id="GO:0005634">
    <property type="term" value="C:nucleus"/>
    <property type="evidence" value="ECO:0007669"/>
    <property type="project" value="TreeGrafter"/>
</dbReference>
<name>A0AAD5T6A7_9FUNG</name>
<feature type="domain" description="Protein kinase" evidence="6">
    <location>
        <begin position="1"/>
        <end position="218"/>
    </location>
</feature>
<feature type="region of interest" description="Disordered" evidence="5">
    <location>
        <begin position="426"/>
        <end position="479"/>
    </location>
</feature>
<dbReference type="SMART" id="SM00220">
    <property type="entry name" value="S_TKc"/>
    <property type="match status" value="1"/>
</dbReference>
<dbReference type="GO" id="GO:0004672">
    <property type="term" value="F:protein kinase activity"/>
    <property type="evidence" value="ECO:0007669"/>
    <property type="project" value="InterPro"/>
</dbReference>
<feature type="region of interest" description="Disordered" evidence="5">
    <location>
        <begin position="337"/>
        <end position="401"/>
    </location>
</feature>
<sequence length="778" mass="84343">MPSMFSVDDIGSPTLRDSNTQLPSPLDFLEFDSEEAEKLRTTNLLIFKQIVEGLLHIHDQNVVHRDIKPDNVTNVLQIFVDENCHVFVGDFGLAKSLSVNAMPEFDIVGGTVEDSAEASTDEGTFFYMAPELLSRQVYTAKSDIYSLGVILFELFYPFATEMERIVSLTNLKKNPLSLYQYCTSPAIPPDISKMLSRLLSNDPSNRPSALEILLDPLFDNFSPISMTLTSPAESPMRSSTVSMNYLTIRRPSASFSFRPGSFLSEQHQQYMKQRASCASSSTMSAMSASLGTANRWSTNSGEAHYGIFGKNLPRLSQQTQQLSLSYATTVPTFRFPPASVPATSTPATPATTSPPPSSPSGQPEDIKSEGIESGKKDVRAVQSSTSLLAPPKIVPPSVAATSSETTTDASLLPHFLNFEFAAATTAPAPRQRHKSGGSTSNGSSCNEVIDDDQTEMFENTEQKQEQQSHGKSRNDGAFNGGKLTAAVDVLPNFSNFARYGSSSSSSSSNNNSSSNSLEMVDSAGTYLTQQYQPNNAFSHFWGMIKSATVMQWSPTTSEGLGPGDRRSKGNDSFEKTEVSSSLSLLSPSSSALSLSQQPPVLSMAVSRRNSSKLSTAPSRQKMRQSDSSLSLATSICSDFSFASSSIQSELSQRTVQKIAANNSRYTSFANEKRKSFVAVPLDVAKIANGGGVGVKEQTNVTALSSVSFSAKTGSEINEVDDGETTRINELENDVSVLLRQLAEMQEKQRVMEVELALRGVQVVSDNDDDDDDDNYDGY</sequence>
<evidence type="ECO:0000313" key="7">
    <source>
        <dbReference type="EMBL" id="KAJ3131848.1"/>
    </source>
</evidence>
<keyword evidence="1" id="KW-0808">Transferase</keyword>
<evidence type="ECO:0000256" key="1">
    <source>
        <dbReference type="ARBA" id="ARBA00022679"/>
    </source>
</evidence>
<comment type="caution">
    <text evidence="7">The sequence shown here is derived from an EMBL/GenBank/DDBJ whole genome shotgun (WGS) entry which is preliminary data.</text>
</comment>
<dbReference type="GO" id="GO:0005737">
    <property type="term" value="C:cytoplasm"/>
    <property type="evidence" value="ECO:0007669"/>
    <property type="project" value="TreeGrafter"/>
</dbReference>
<protein>
    <recommendedName>
        <fullName evidence="6">Protein kinase domain-containing protein</fullName>
    </recommendedName>
</protein>
<proteinExistence type="predicted"/>
<evidence type="ECO:0000256" key="3">
    <source>
        <dbReference type="ARBA" id="ARBA00022777"/>
    </source>
</evidence>
<accession>A0AAD5T6A7</accession>
<dbReference type="GO" id="GO:0005524">
    <property type="term" value="F:ATP binding"/>
    <property type="evidence" value="ECO:0007669"/>
    <property type="project" value="UniProtKB-KW"/>
</dbReference>
<reference evidence="7" key="1">
    <citation type="submission" date="2020-05" db="EMBL/GenBank/DDBJ databases">
        <title>Phylogenomic resolution of chytrid fungi.</title>
        <authorList>
            <person name="Stajich J.E."/>
            <person name="Amses K."/>
            <person name="Simmons R."/>
            <person name="Seto K."/>
            <person name="Myers J."/>
            <person name="Bonds A."/>
            <person name="Quandt C.A."/>
            <person name="Barry K."/>
            <person name="Liu P."/>
            <person name="Grigoriev I."/>
            <person name="Longcore J.E."/>
            <person name="James T.Y."/>
        </authorList>
    </citation>
    <scope>NUCLEOTIDE SEQUENCE</scope>
    <source>
        <strain evidence="7">JEL0513</strain>
    </source>
</reference>
<evidence type="ECO:0000259" key="6">
    <source>
        <dbReference type="PROSITE" id="PS50011"/>
    </source>
</evidence>
<dbReference type="SUPFAM" id="SSF56112">
    <property type="entry name" value="Protein kinase-like (PK-like)"/>
    <property type="match status" value="1"/>
</dbReference>
<feature type="compositionally biased region" description="Basic and acidic residues" evidence="5">
    <location>
        <begin position="563"/>
        <end position="574"/>
    </location>
</feature>